<comment type="caution">
    <text evidence="1">The sequence shown here is derived from an EMBL/GenBank/DDBJ whole genome shotgun (WGS) entry which is preliminary data.</text>
</comment>
<gene>
    <name evidence="1" type="ORF">IFO66_13665</name>
</gene>
<evidence type="ECO:0000313" key="1">
    <source>
        <dbReference type="EMBL" id="MBD8499339.1"/>
    </source>
</evidence>
<dbReference type="EMBL" id="JACYTN010000010">
    <property type="protein sequence ID" value="MBD8499339.1"/>
    <property type="molecule type" value="Genomic_DNA"/>
</dbReference>
<reference evidence="1 2" key="1">
    <citation type="submission" date="2020-09" db="EMBL/GenBank/DDBJ databases">
        <title>Paenibacillus sp. CAU 1523 isolated from sand of Haeundae Beach.</title>
        <authorList>
            <person name="Kim W."/>
        </authorList>
    </citation>
    <scope>NUCLEOTIDE SEQUENCE [LARGE SCALE GENOMIC DNA]</scope>
    <source>
        <strain evidence="1 2">CAU 1523</strain>
    </source>
</reference>
<evidence type="ECO:0008006" key="3">
    <source>
        <dbReference type="Google" id="ProtNLM"/>
    </source>
</evidence>
<proteinExistence type="predicted"/>
<dbReference type="Proteomes" id="UP000634529">
    <property type="component" value="Unassembled WGS sequence"/>
</dbReference>
<organism evidence="1 2">
    <name type="scientific">Paenibacillus arenosi</name>
    <dbReference type="NCBI Taxonomy" id="2774142"/>
    <lineage>
        <taxon>Bacteria</taxon>
        <taxon>Bacillati</taxon>
        <taxon>Bacillota</taxon>
        <taxon>Bacilli</taxon>
        <taxon>Bacillales</taxon>
        <taxon>Paenibacillaceae</taxon>
        <taxon>Paenibacillus</taxon>
    </lineage>
</organism>
<keyword evidence="2" id="KW-1185">Reference proteome</keyword>
<evidence type="ECO:0000313" key="2">
    <source>
        <dbReference type="Proteomes" id="UP000634529"/>
    </source>
</evidence>
<protein>
    <recommendedName>
        <fullName evidence="3">DUF4375 domain-containing protein</fullName>
    </recommendedName>
</protein>
<accession>A0ABR9B0B2</accession>
<sequence>MGVNFSAVFRNTLSSEDMYQLCDDLNQGSKFPTLQKFSEEIVKNNPHLNTIWKWSYFSYEHSVTNTIEEKLEADGYIELDGPGGFDLLFNRHIVELSSATRWLSFLSDLEHRNEMRMICYEIASYMGEIQAIYMGDKYCATDYVFDGNTMEEYKESLMKRFGSSKKTIDDLYIDLGDCWDSIGYFEDRFHDFEMIHKAGK</sequence>
<name>A0ABR9B0B2_9BACL</name>
<dbReference type="RefSeq" id="WP_192025685.1">
    <property type="nucleotide sequence ID" value="NZ_JACYTN010000010.1"/>
</dbReference>